<gene>
    <name evidence="10" type="ORF">DSCW_41170</name>
</gene>
<evidence type="ECO:0000256" key="8">
    <source>
        <dbReference type="SAM" id="Coils"/>
    </source>
</evidence>
<sequence>MPNPGEISATQPQTSISNHLSIVCRVCLFCLLAAALPALCQESPSSTTLNLEQTVALALEANLSARISSEQTRAAEAVVKSKRTEFLPTFSTHYNYTRNDEPRYYVLPALGLLQPEETYTWVTRVTQPLFTGFALTYQYKLARMGLDAARLNETLVRRDVVYEAKRIYFLLLKALKLKAVAEDAVTMLEAQTEVAVNYHEVGMTPLNDLLKTKVELANARQDLVAAENRLEIARTNFNLLLRRPIDTPVAVTDMLEVPRLGPTLETCLETAEKDRMEVAVADLDIQMREKEVAMARKDYFPSVQVQGNYYRQGTDWQVDGGEGVSDSNYWDVQAQASWDFWQWGRTGHGVAEKKSRLAEVRLNRTQLMDDIQLEVKQAWQKAEESEKNIATVQSAIDQAREGFRISEEQFKEQMATSTDVLDARTQLSETMTRYYNALYDFRIALAALDRAMGKPSIDIAEAQ</sequence>
<dbReference type="KEGG" id="dwd:DSCW_41170"/>
<keyword evidence="5" id="KW-0812">Transmembrane</keyword>
<evidence type="ECO:0000313" key="10">
    <source>
        <dbReference type="EMBL" id="BBO76700.1"/>
    </source>
</evidence>
<reference evidence="10 11" key="1">
    <citation type="submission" date="2019-11" db="EMBL/GenBank/DDBJ databases">
        <title>Comparative genomics of hydrocarbon-degrading Desulfosarcina strains.</title>
        <authorList>
            <person name="Watanabe M."/>
            <person name="Kojima H."/>
            <person name="Fukui M."/>
        </authorList>
    </citation>
    <scope>NUCLEOTIDE SEQUENCE [LARGE SCALE GENOMIC DNA]</scope>
    <source>
        <strain evidence="10 11">PP31</strain>
    </source>
</reference>
<dbReference type="OrthoDB" id="9814032at2"/>
<proteinExistence type="inferred from homology"/>
<keyword evidence="11" id="KW-1185">Reference proteome</keyword>
<dbReference type="InterPro" id="IPR051906">
    <property type="entry name" value="TolC-like"/>
</dbReference>
<dbReference type="PANTHER" id="PTHR30026">
    <property type="entry name" value="OUTER MEMBRANE PROTEIN TOLC"/>
    <property type="match status" value="1"/>
</dbReference>
<evidence type="ECO:0000256" key="7">
    <source>
        <dbReference type="ARBA" id="ARBA00023237"/>
    </source>
</evidence>
<accession>A0A5K7Z7H6</accession>
<feature type="chain" id="PRO_5024422600" evidence="9">
    <location>
        <begin position="41"/>
        <end position="463"/>
    </location>
</feature>
<comment type="subcellular location">
    <subcellularLocation>
        <location evidence="1">Cell outer membrane</location>
    </subcellularLocation>
</comment>
<dbReference type="GO" id="GO:1990281">
    <property type="term" value="C:efflux pump complex"/>
    <property type="evidence" value="ECO:0007669"/>
    <property type="project" value="TreeGrafter"/>
</dbReference>
<dbReference type="RefSeq" id="WP_155305511.1">
    <property type="nucleotide sequence ID" value="NZ_AP021875.1"/>
</dbReference>
<feature type="signal peptide" evidence="9">
    <location>
        <begin position="1"/>
        <end position="40"/>
    </location>
</feature>
<evidence type="ECO:0000256" key="6">
    <source>
        <dbReference type="ARBA" id="ARBA00023136"/>
    </source>
</evidence>
<keyword evidence="4" id="KW-1134">Transmembrane beta strand</keyword>
<evidence type="ECO:0000256" key="2">
    <source>
        <dbReference type="ARBA" id="ARBA00007613"/>
    </source>
</evidence>
<dbReference type="GO" id="GO:0015562">
    <property type="term" value="F:efflux transmembrane transporter activity"/>
    <property type="evidence" value="ECO:0007669"/>
    <property type="project" value="InterPro"/>
</dbReference>
<dbReference type="GO" id="GO:0009279">
    <property type="term" value="C:cell outer membrane"/>
    <property type="evidence" value="ECO:0007669"/>
    <property type="project" value="UniProtKB-SubCell"/>
</dbReference>
<evidence type="ECO:0000313" key="11">
    <source>
        <dbReference type="Proteomes" id="UP000427769"/>
    </source>
</evidence>
<dbReference type="InterPro" id="IPR003423">
    <property type="entry name" value="OMP_efflux"/>
</dbReference>
<name>A0A5K7Z7H6_9BACT</name>
<keyword evidence="9" id="KW-0732">Signal</keyword>
<keyword evidence="6" id="KW-0472">Membrane</keyword>
<dbReference type="SUPFAM" id="SSF56954">
    <property type="entry name" value="Outer membrane efflux proteins (OEP)"/>
    <property type="match status" value="1"/>
</dbReference>
<evidence type="ECO:0000256" key="4">
    <source>
        <dbReference type="ARBA" id="ARBA00022452"/>
    </source>
</evidence>
<keyword evidence="8" id="KW-0175">Coiled coil</keyword>
<dbReference type="Pfam" id="PF02321">
    <property type="entry name" value="OEP"/>
    <property type="match status" value="2"/>
</dbReference>
<protein>
    <submittedName>
        <fullName evidence="10">Transporter</fullName>
    </submittedName>
</protein>
<dbReference type="GO" id="GO:0015288">
    <property type="term" value="F:porin activity"/>
    <property type="evidence" value="ECO:0007669"/>
    <property type="project" value="TreeGrafter"/>
</dbReference>
<dbReference type="Proteomes" id="UP000427769">
    <property type="component" value="Chromosome"/>
</dbReference>
<evidence type="ECO:0000256" key="1">
    <source>
        <dbReference type="ARBA" id="ARBA00004442"/>
    </source>
</evidence>
<keyword evidence="3" id="KW-0813">Transport</keyword>
<organism evidence="10 11">
    <name type="scientific">Desulfosarcina widdelii</name>
    <dbReference type="NCBI Taxonomy" id="947919"/>
    <lineage>
        <taxon>Bacteria</taxon>
        <taxon>Pseudomonadati</taxon>
        <taxon>Thermodesulfobacteriota</taxon>
        <taxon>Desulfobacteria</taxon>
        <taxon>Desulfobacterales</taxon>
        <taxon>Desulfosarcinaceae</taxon>
        <taxon>Desulfosarcina</taxon>
    </lineage>
</organism>
<dbReference type="Gene3D" id="1.20.1600.10">
    <property type="entry name" value="Outer membrane efflux proteins (OEP)"/>
    <property type="match status" value="1"/>
</dbReference>
<evidence type="ECO:0000256" key="3">
    <source>
        <dbReference type="ARBA" id="ARBA00022448"/>
    </source>
</evidence>
<keyword evidence="7" id="KW-0998">Cell outer membrane</keyword>
<dbReference type="PANTHER" id="PTHR30026:SF20">
    <property type="entry name" value="OUTER MEMBRANE PROTEIN TOLC"/>
    <property type="match status" value="1"/>
</dbReference>
<evidence type="ECO:0000256" key="9">
    <source>
        <dbReference type="SAM" id="SignalP"/>
    </source>
</evidence>
<evidence type="ECO:0000256" key="5">
    <source>
        <dbReference type="ARBA" id="ARBA00022692"/>
    </source>
</evidence>
<comment type="similarity">
    <text evidence="2">Belongs to the outer membrane factor (OMF) (TC 1.B.17) family.</text>
</comment>
<feature type="coiled-coil region" evidence="8">
    <location>
        <begin position="209"/>
        <end position="243"/>
    </location>
</feature>
<dbReference type="EMBL" id="AP021875">
    <property type="protein sequence ID" value="BBO76700.1"/>
    <property type="molecule type" value="Genomic_DNA"/>
</dbReference>
<dbReference type="AlphaFoldDB" id="A0A5K7Z7H6"/>